<dbReference type="InterPro" id="IPR001736">
    <property type="entry name" value="PLipase_D/transphosphatidylase"/>
</dbReference>
<evidence type="ECO:0000256" key="8">
    <source>
        <dbReference type="ARBA" id="ARBA00023098"/>
    </source>
</evidence>
<dbReference type="Proteomes" id="UP000006727">
    <property type="component" value="Chromosome 17"/>
</dbReference>
<keyword evidence="5" id="KW-0378">Hydrolase</keyword>
<keyword evidence="12" id="KW-1185">Reference proteome</keyword>
<keyword evidence="7" id="KW-0442">Lipid degradation</keyword>
<accession>A0A2K1J3D9</accession>
<reference evidence="10 12" key="1">
    <citation type="journal article" date="2008" name="Science">
        <title>The Physcomitrella genome reveals evolutionary insights into the conquest of land by plants.</title>
        <authorList>
            <person name="Rensing S."/>
            <person name="Lang D."/>
            <person name="Zimmer A."/>
            <person name="Terry A."/>
            <person name="Salamov A."/>
            <person name="Shapiro H."/>
            <person name="Nishiyama T."/>
            <person name="Perroud P.-F."/>
            <person name="Lindquist E."/>
            <person name="Kamisugi Y."/>
            <person name="Tanahashi T."/>
            <person name="Sakakibara K."/>
            <person name="Fujita T."/>
            <person name="Oishi K."/>
            <person name="Shin-I T."/>
            <person name="Kuroki Y."/>
            <person name="Toyoda A."/>
            <person name="Suzuki Y."/>
            <person name="Hashimoto A."/>
            <person name="Yamaguchi K."/>
            <person name="Sugano A."/>
            <person name="Kohara Y."/>
            <person name="Fujiyama A."/>
            <person name="Anterola A."/>
            <person name="Aoki S."/>
            <person name="Ashton N."/>
            <person name="Barbazuk W.B."/>
            <person name="Barker E."/>
            <person name="Bennetzen J."/>
            <person name="Bezanilla M."/>
            <person name="Blankenship R."/>
            <person name="Cho S.H."/>
            <person name="Dutcher S."/>
            <person name="Estelle M."/>
            <person name="Fawcett J.A."/>
            <person name="Gundlach H."/>
            <person name="Hanada K."/>
            <person name="Heyl A."/>
            <person name="Hicks K.A."/>
            <person name="Hugh J."/>
            <person name="Lohr M."/>
            <person name="Mayer K."/>
            <person name="Melkozernov A."/>
            <person name="Murata T."/>
            <person name="Nelson D."/>
            <person name="Pils B."/>
            <person name="Prigge M."/>
            <person name="Reiss B."/>
            <person name="Renner T."/>
            <person name="Rombauts S."/>
            <person name="Rushton P."/>
            <person name="Sanderfoot A."/>
            <person name="Schween G."/>
            <person name="Shiu S.-H."/>
            <person name="Stueber K."/>
            <person name="Theodoulou F.L."/>
            <person name="Tu H."/>
            <person name="Van de Peer Y."/>
            <person name="Verrier P.J."/>
            <person name="Waters E."/>
            <person name="Wood A."/>
            <person name="Yang L."/>
            <person name="Cove D."/>
            <person name="Cuming A."/>
            <person name="Hasebe M."/>
            <person name="Lucas S."/>
            <person name="Mishler D.B."/>
            <person name="Reski R."/>
            <person name="Grigoriev I."/>
            <person name="Quatrano R.S."/>
            <person name="Boore J.L."/>
        </authorList>
    </citation>
    <scope>NUCLEOTIDE SEQUENCE [LARGE SCALE GENOMIC DNA]</scope>
    <source>
        <strain evidence="11 12">cv. Gransden 2004</strain>
    </source>
</reference>
<proteinExistence type="predicted"/>
<dbReference type="SUPFAM" id="SSF56024">
    <property type="entry name" value="Phospholipase D/nuclease"/>
    <property type="match status" value="1"/>
</dbReference>
<evidence type="ECO:0000256" key="6">
    <source>
        <dbReference type="ARBA" id="ARBA00022837"/>
    </source>
</evidence>
<keyword evidence="3" id="KW-0479">Metal-binding</keyword>
<dbReference type="EC" id="3.1.4.4" evidence="2"/>
<evidence type="ECO:0000256" key="1">
    <source>
        <dbReference type="ARBA" id="ARBA00000798"/>
    </source>
</evidence>
<evidence type="ECO:0000256" key="7">
    <source>
        <dbReference type="ARBA" id="ARBA00022963"/>
    </source>
</evidence>
<reference evidence="11" key="3">
    <citation type="submission" date="2020-12" db="UniProtKB">
        <authorList>
            <consortium name="EnsemblPlants"/>
        </authorList>
    </citation>
    <scope>IDENTIFICATION</scope>
</reference>
<evidence type="ECO:0000256" key="3">
    <source>
        <dbReference type="ARBA" id="ARBA00022723"/>
    </source>
</evidence>
<dbReference type="Gene3D" id="3.30.870.10">
    <property type="entry name" value="Endonuclease Chain A"/>
    <property type="match status" value="1"/>
</dbReference>
<dbReference type="PROSITE" id="PS50035">
    <property type="entry name" value="PLD"/>
    <property type="match status" value="1"/>
</dbReference>
<evidence type="ECO:0000313" key="12">
    <source>
        <dbReference type="Proteomes" id="UP000006727"/>
    </source>
</evidence>
<dbReference type="SMART" id="SM00155">
    <property type="entry name" value="PLDc"/>
    <property type="match status" value="1"/>
</dbReference>
<reference evidence="10 12" key="2">
    <citation type="journal article" date="2018" name="Plant J.">
        <title>The Physcomitrella patens chromosome-scale assembly reveals moss genome structure and evolution.</title>
        <authorList>
            <person name="Lang D."/>
            <person name="Ullrich K.K."/>
            <person name="Murat F."/>
            <person name="Fuchs J."/>
            <person name="Jenkins J."/>
            <person name="Haas F.B."/>
            <person name="Piednoel M."/>
            <person name="Gundlach H."/>
            <person name="Van Bel M."/>
            <person name="Meyberg R."/>
            <person name="Vives C."/>
            <person name="Morata J."/>
            <person name="Symeonidi A."/>
            <person name="Hiss M."/>
            <person name="Muchero W."/>
            <person name="Kamisugi Y."/>
            <person name="Saleh O."/>
            <person name="Blanc G."/>
            <person name="Decker E.L."/>
            <person name="van Gessel N."/>
            <person name="Grimwood J."/>
            <person name="Hayes R.D."/>
            <person name="Graham S.W."/>
            <person name="Gunter L.E."/>
            <person name="McDaniel S.F."/>
            <person name="Hoernstein S.N.W."/>
            <person name="Larsson A."/>
            <person name="Li F.W."/>
            <person name="Perroud P.F."/>
            <person name="Phillips J."/>
            <person name="Ranjan P."/>
            <person name="Rokshar D.S."/>
            <person name="Rothfels C.J."/>
            <person name="Schneider L."/>
            <person name="Shu S."/>
            <person name="Stevenson D.W."/>
            <person name="Thummler F."/>
            <person name="Tillich M."/>
            <person name="Villarreal Aguilar J.C."/>
            <person name="Widiez T."/>
            <person name="Wong G.K."/>
            <person name="Wymore A."/>
            <person name="Zhang Y."/>
            <person name="Zimmer A.D."/>
            <person name="Quatrano R.S."/>
            <person name="Mayer K.F.X."/>
            <person name="Goodstein D."/>
            <person name="Casacuberta J.M."/>
            <person name="Vandepoele K."/>
            <person name="Reski R."/>
            <person name="Cuming A.C."/>
            <person name="Tuskan G.A."/>
            <person name="Maumus F."/>
            <person name="Salse J."/>
            <person name="Schmutz J."/>
            <person name="Rensing S.A."/>
        </authorList>
    </citation>
    <scope>NUCLEOTIDE SEQUENCE [LARGE SCALE GENOMIC DNA]</scope>
    <source>
        <strain evidence="11 12">cv. Gransden 2004</strain>
    </source>
</reference>
<dbReference type="EnsemblPlants" id="Pp3c17_10520V3.1">
    <property type="protein sequence ID" value="Pp3c17_10520V3.1"/>
    <property type="gene ID" value="Pp3c17_10520"/>
</dbReference>
<dbReference type="STRING" id="3218.A0A2K1J3D9"/>
<evidence type="ECO:0000313" key="11">
    <source>
        <dbReference type="EnsemblPlants" id="Pp3c17_10520V3.1"/>
    </source>
</evidence>
<feature type="domain" description="PLD phosphodiesterase" evidence="9">
    <location>
        <begin position="15"/>
        <end position="42"/>
    </location>
</feature>
<dbReference type="PANTHER" id="PTHR18896">
    <property type="entry name" value="PHOSPHOLIPASE D"/>
    <property type="match status" value="1"/>
</dbReference>
<evidence type="ECO:0000256" key="4">
    <source>
        <dbReference type="ARBA" id="ARBA00022737"/>
    </source>
</evidence>
<dbReference type="Gramene" id="Pp3c17_10520V3.1">
    <property type="protein sequence ID" value="Pp3c17_10520V3.1"/>
    <property type="gene ID" value="Pp3c17_10520"/>
</dbReference>
<keyword evidence="4" id="KW-0677">Repeat</keyword>
<dbReference type="InterPro" id="IPR015679">
    <property type="entry name" value="PLipase_D_fam"/>
</dbReference>
<dbReference type="Pfam" id="PF12357">
    <property type="entry name" value="PLD_C"/>
    <property type="match status" value="1"/>
</dbReference>
<name>A0A2K1J3D9_PHYPA</name>
<keyword evidence="6" id="KW-0106">Calcium</keyword>
<dbReference type="GO" id="GO:0046872">
    <property type="term" value="F:metal ion binding"/>
    <property type="evidence" value="ECO:0007669"/>
    <property type="project" value="UniProtKB-KW"/>
</dbReference>
<keyword evidence="8" id="KW-0443">Lipid metabolism</keyword>
<sequence>MELALKGQTQKFRRFMIYVHAKGMIVDDEYIICGSVSINQRSMEGSRDTEIAIGTFQPRYSWDQKQGHPMGQLMELVSYCRSMATECYCGPSILGRVEPLYTDAGSLECVTEVNRVAEANWKQYTAEDVTDMKGHLLSYPI</sequence>
<comment type="catalytic activity">
    <reaction evidence="1">
        <text>a 1,2-diacyl-sn-glycero-3-phosphocholine + H2O = a 1,2-diacyl-sn-glycero-3-phosphate + choline + H(+)</text>
        <dbReference type="Rhea" id="RHEA:14445"/>
        <dbReference type="ChEBI" id="CHEBI:15354"/>
        <dbReference type="ChEBI" id="CHEBI:15377"/>
        <dbReference type="ChEBI" id="CHEBI:15378"/>
        <dbReference type="ChEBI" id="CHEBI:57643"/>
        <dbReference type="ChEBI" id="CHEBI:58608"/>
        <dbReference type="EC" id="3.1.4.4"/>
    </reaction>
</comment>
<evidence type="ECO:0000256" key="2">
    <source>
        <dbReference type="ARBA" id="ARBA00012027"/>
    </source>
</evidence>
<dbReference type="PANTHER" id="PTHR18896:SF60">
    <property type="entry name" value="PHOSPHOLIPASE D"/>
    <property type="match status" value="1"/>
</dbReference>
<dbReference type="EMBL" id="ABEU02000017">
    <property type="protein sequence ID" value="PNR36049.1"/>
    <property type="molecule type" value="Genomic_DNA"/>
</dbReference>
<evidence type="ECO:0000313" key="10">
    <source>
        <dbReference type="EMBL" id="PNR36049.1"/>
    </source>
</evidence>
<dbReference type="OMA" id="RSMATEC"/>
<dbReference type="AlphaFoldDB" id="A0A2K1J3D9"/>
<evidence type="ECO:0000259" key="9">
    <source>
        <dbReference type="PROSITE" id="PS50035"/>
    </source>
</evidence>
<gene>
    <name evidence="10" type="ORF">PHYPA_021899</name>
</gene>
<evidence type="ECO:0000256" key="5">
    <source>
        <dbReference type="ARBA" id="ARBA00022801"/>
    </source>
</evidence>
<dbReference type="PaxDb" id="3218-PP1S105_156V6.1"/>
<dbReference type="InParanoid" id="A0A2K1J3D9"/>
<protein>
    <recommendedName>
        <fullName evidence="2">phospholipase D</fullName>
        <ecNumber evidence="2">3.1.4.4</ecNumber>
    </recommendedName>
</protein>
<dbReference type="GO" id="GO:0016042">
    <property type="term" value="P:lipid catabolic process"/>
    <property type="evidence" value="ECO:0007669"/>
    <property type="project" value="UniProtKB-KW"/>
</dbReference>
<dbReference type="GO" id="GO:0004630">
    <property type="term" value="F:phospholipase D activity"/>
    <property type="evidence" value="ECO:0007669"/>
    <property type="project" value="UniProtKB-EC"/>
</dbReference>
<dbReference type="Pfam" id="PF00614">
    <property type="entry name" value="PLDc"/>
    <property type="match status" value="1"/>
</dbReference>
<organism evidence="10">
    <name type="scientific">Physcomitrium patens</name>
    <name type="common">Spreading-leaved earth moss</name>
    <name type="synonym">Physcomitrella patens</name>
    <dbReference type="NCBI Taxonomy" id="3218"/>
    <lineage>
        <taxon>Eukaryota</taxon>
        <taxon>Viridiplantae</taxon>
        <taxon>Streptophyta</taxon>
        <taxon>Embryophyta</taxon>
        <taxon>Bryophyta</taxon>
        <taxon>Bryophytina</taxon>
        <taxon>Bryopsida</taxon>
        <taxon>Funariidae</taxon>
        <taxon>Funariales</taxon>
        <taxon>Funariaceae</taxon>
        <taxon>Physcomitrium</taxon>
    </lineage>
</organism>
<dbReference type="InterPro" id="IPR024632">
    <property type="entry name" value="PLipase_D_C"/>
</dbReference>